<dbReference type="Proteomes" id="UP000198510">
    <property type="component" value="Unassembled WGS sequence"/>
</dbReference>
<reference evidence="1 2" key="1">
    <citation type="submission" date="2016-10" db="EMBL/GenBank/DDBJ databases">
        <authorList>
            <person name="de Groot N.N."/>
        </authorList>
    </citation>
    <scope>NUCLEOTIDE SEQUENCE [LARGE SCALE GENOMIC DNA]</scope>
    <source>
        <strain evidence="1 2">DSM 25186</strain>
    </source>
</reference>
<name>A0A1G9U0W2_9BACT</name>
<dbReference type="EMBL" id="FNFO01000015">
    <property type="protein sequence ID" value="SDM53294.1"/>
    <property type="molecule type" value="Genomic_DNA"/>
</dbReference>
<sequence>MDQAQHARRDAELLTIASLPQAERIRFFEAEYYHDTRRAQRLEERGEADEETGLTSGRGICNLIGGVAGDISAVTAATFACGPVAGVNTAIGSGIHSGKGKATGKPIFQARSQGLTPEQADAMHIALKASNVSAAAGGLEGAAGAVTGGLSKTASKPIENAIIRKGVEMGVKAGVDAATASALQAGE</sequence>
<evidence type="ECO:0000313" key="2">
    <source>
        <dbReference type="Proteomes" id="UP000198510"/>
    </source>
</evidence>
<keyword evidence="2" id="KW-1185">Reference proteome</keyword>
<accession>A0A1G9U0W2</accession>
<dbReference type="AlphaFoldDB" id="A0A1G9U0W2"/>
<organism evidence="1 2">
    <name type="scientific">Catalinimonas alkaloidigena</name>
    <dbReference type="NCBI Taxonomy" id="1075417"/>
    <lineage>
        <taxon>Bacteria</taxon>
        <taxon>Pseudomonadati</taxon>
        <taxon>Bacteroidota</taxon>
        <taxon>Cytophagia</taxon>
        <taxon>Cytophagales</taxon>
        <taxon>Catalimonadaceae</taxon>
        <taxon>Catalinimonas</taxon>
    </lineage>
</organism>
<gene>
    <name evidence="1" type="ORF">SAMN05421823_11546</name>
</gene>
<protein>
    <submittedName>
        <fullName evidence="1">Uncharacterized protein</fullName>
    </submittedName>
</protein>
<evidence type="ECO:0000313" key="1">
    <source>
        <dbReference type="EMBL" id="SDM53294.1"/>
    </source>
</evidence>
<proteinExistence type="predicted"/>